<gene>
    <name evidence="13" type="ORF">SAMN03097708_03051</name>
</gene>
<keyword evidence="14" id="KW-1185">Reference proteome</keyword>
<sequence length="614" mass="65687">MDFFSAQDRARRNTALLVFYFLLAMATIIGSIYAVVAFASYDAKTNPTLWNPELLLMVAPAVLLLIGGGSLYKMAQLAGDGATVAETLGGRTVSRDTQDALERRLLNVVDEMAIASGVPVPQVFVLDQEHGINAFAAGSSPNEAAVAVTRGTLERLDRDELQGVIAHEFSHIFNGDMRLNIRLIGVLHGILLLSLIGRAILYGAGRSRGRNAGGVLVLGIALLIVGFLGVFFGRLIKAAVSRQREYLADAAAVQFTRNPDGIGGALRKIAGVEDSLVQHPNAEEASHLFFGQGLNFFLGLLATHPPIDERIRRIDPRLAPAATGSAGTVGAGGTGMGFAGANTLAVDPGQIANSIGTLDAAHLEYARELLAELPESVTDDLHRAENAKAVVYMLLLSDEPSIREKQEKVLAREGEALARAEAHRPWLTQAGPRVRLPLLDLALPSLAELPKSERQPFLSTVSALIRADERVSLFEYVVDAALRRRLLPRENAVKRSRDPRIIRADCELLLGALAKAGADDEAEARAAFAAAVEQAPLDGPFSPPEGGLKLGLLHDVLGRLVQSPPRFKRKLIEACAAAVTYNGRVTVTEGELLRAVVERLDAPMPPLLPGIPLS</sequence>
<dbReference type="Gene3D" id="3.30.2010.10">
    <property type="entry name" value="Metalloproteases ('zincins'), catalytic domain"/>
    <property type="match status" value="1"/>
</dbReference>
<evidence type="ECO:0000313" key="14">
    <source>
        <dbReference type="Proteomes" id="UP000199648"/>
    </source>
</evidence>
<dbReference type="EMBL" id="FMWD01000013">
    <property type="protein sequence ID" value="SCZ66966.1"/>
    <property type="molecule type" value="Genomic_DNA"/>
</dbReference>
<proteinExistence type="predicted"/>
<keyword evidence="7" id="KW-0862">Zinc</keyword>
<evidence type="ECO:0000256" key="10">
    <source>
        <dbReference type="ARBA" id="ARBA00023136"/>
    </source>
</evidence>
<evidence type="ECO:0000256" key="4">
    <source>
        <dbReference type="ARBA" id="ARBA00022692"/>
    </source>
</evidence>
<dbReference type="Pfam" id="PF01435">
    <property type="entry name" value="Peptidase_M48"/>
    <property type="match status" value="1"/>
</dbReference>
<dbReference type="InterPro" id="IPR050083">
    <property type="entry name" value="HtpX_protease"/>
</dbReference>
<keyword evidence="6" id="KW-0378">Hydrolase</keyword>
<dbReference type="PANTHER" id="PTHR43221">
    <property type="entry name" value="PROTEASE HTPX"/>
    <property type="match status" value="1"/>
</dbReference>
<dbReference type="GO" id="GO:0004222">
    <property type="term" value="F:metalloendopeptidase activity"/>
    <property type="evidence" value="ECO:0007669"/>
    <property type="project" value="InterPro"/>
</dbReference>
<evidence type="ECO:0000256" key="5">
    <source>
        <dbReference type="ARBA" id="ARBA00022723"/>
    </source>
</evidence>
<dbReference type="STRING" id="415747.SAMN03097708_03051"/>
<keyword evidence="5" id="KW-0479">Metal-binding</keyword>
<feature type="transmembrane region" description="Helical" evidence="11">
    <location>
        <begin position="213"/>
        <end position="236"/>
    </location>
</feature>
<dbReference type="InterPro" id="IPR001915">
    <property type="entry name" value="Peptidase_M48"/>
</dbReference>
<evidence type="ECO:0000313" key="13">
    <source>
        <dbReference type="EMBL" id="SCZ66966.1"/>
    </source>
</evidence>
<comment type="cofactor">
    <cofactor evidence="1">
        <name>Zn(2+)</name>
        <dbReference type="ChEBI" id="CHEBI:29105"/>
    </cofactor>
</comment>
<dbReference type="OrthoDB" id="15218at2"/>
<feature type="domain" description="Peptidase M48" evidence="12">
    <location>
        <begin position="102"/>
        <end position="315"/>
    </location>
</feature>
<dbReference type="RefSeq" id="WP_092998893.1">
    <property type="nucleotide sequence ID" value="NZ_FMWD01000013.1"/>
</dbReference>
<evidence type="ECO:0000256" key="8">
    <source>
        <dbReference type="ARBA" id="ARBA00022989"/>
    </source>
</evidence>
<dbReference type="Proteomes" id="UP000199648">
    <property type="component" value="Unassembled WGS sequence"/>
</dbReference>
<name>A0A1G5QZ19_9GAMM</name>
<dbReference type="GO" id="GO:0046872">
    <property type="term" value="F:metal ion binding"/>
    <property type="evidence" value="ECO:0007669"/>
    <property type="project" value="UniProtKB-KW"/>
</dbReference>
<reference evidence="13 14" key="1">
    <citation type="submission" date="2016-10" db="EMBL/GenBank/DDBJ databases">
        <authorList>
            <person name="de Groot N.N."/>
        </authorList>
    </citation>
    <scope>NUCLEOTIDE SEQUENCE [LARGE SCALE GENOMIC DNA]</scope>
    <source>
        <strain evidence="13 14">HLD2</strain>
    </source>
</reference>
<evidence type="ECO:0000259" key="12">
    <source>
        <dbReference type="Pfam" id="PF01435"/>
    </source>
</evidence>
<accession>A0A1G5QZ19</accession>
<dbReference type="AlphaFoldDB" id="A0A1G5QZ19"/>
<feature type="transmembrane region" description="Helical" evidence="11">
    <location>
        <begin position="17"/>
        <end position="41"/>
    </location>
</feature>
<protein>
    <submittedName>
        <fullName evidence="13">Zn-dependent protease with chaperone function</fullName>
    </submittedName>
</protein>
<organism evidence="13 14">
    <name type="scientific">Thiohalomonas denitrificans</name>
    <dbReference type="NCBI Taxonomy" id="415747"/>
    <lineage>
        <taxon>Bacteria</taxon>
        <taxon>Pseudomonadati</taxon>
        <taxon>Pseudomonadota</taxon>
        <taxon>Gammaproteobacteria</taxon>
        <taxon>Thiohalomonadales</taxon>
        <taxon>Thiohalomonadaceae</taxon>
        <taxon>Thiohalomonas</taxon>
    </lineage>
</organism>
<dbReference type="GO" id="GO:0006508">
    <property type="term" value="P:proteolysis"/>
    <property type="evidence" value="ECO:0007669"/>
    <property type="project" value="UniProtKB-KW"/>
</dbReference>
<keyword evidence="10 11" id="KW-0472">Membrane</keyword>
<keyword evidence="2" id="KW-1003">Cell membrane</keyword>
<dbReference type="PANTHER" id="PTHR43221:SF2">
    <property type="entry name" value="PROTEASE HTPX HOMOLOG"/>
    <property type="match status" value="1"/>
</dbReference>
<evidence type="ECO:0000256" key="9">
    <source>
        <dbReference type="ARBA" id="ARBA00023049"/>
    </source>
</evidence>
<keyword evidence="8 11" id="KW-1133">Transmembrane helix</keyword>
<feature type="transmembrane region" description="Helical" evidence="11">
    <location>
        <begin position="53"/>
        <end position="72"/>
    </location>
</feature>
<evidence type="ECO:0000256" key="11">
    <source>
        <dbReference type="SAM" id="Phobius"/>
    </source>
</evidence>
<dbReference type="CDD" id="cd07340">
    <property type="entry name" value="M48B_Htpx_like"/>
    <property type="match status" value="1"/>
</dbReference>
<evidence type="ECO:0000256" key="6">
    <source>
        <dbReference type="ARBA" id="ARBA00022801"/>
    </source>
</evidence>
<evidence type="ECO:0000256" key="3">
    <source>
        <dbReference type="ARBA" id="ARBA00022670"/>
    </source>
</evidence>
<keyword evidence="3 13" id="KW-0645">Protease</keyword>
<keyword evidence="9" id="KW-0482">Metalloprotease</keyword>
<evidence type="ECO:0000256" key="1">
    <source>
        <dbReference type="ARBA" id="ARBA00001947"/>
    </source>
</evidence>
<keyword evidence="4 11" id="KW-0812">Transmembrane</keyword>
<evidence type="ECO:0000256" key="2">
    <source>
        <dbReference type="ARBA" id="ARBA00022475"/>
    </source>
</evidence>
<evidence type="ECO:0000256" key="7">
    <source>
        <dbReference type="ARBA" id="ARBA00022833"/>
    </source>
</evidence>
<feature type="transmembrane region" description="Helical" evidence="11">
    <location>
        <begin position="179"/>
        <end position="201"/>
    </location>
</feature>